<evidence type="ECO:0000256" key="4">
    <source>
        <dbReference type="ARBA" id="ARBA00021581"/>
    </source>
</evidence>
<comment type="miscellaneous">
    <text evidence="14">Bacitracin is thought to be involved in the inhibition of peptidoglycan synthesis by sequestering undecaprenyl diphosphate, thereby reducing the pool of lipid carrier available.</text>
</comment>
<evidence type="ECO:0000256" key="7">
    <source>
        <dbReference type="ARBA" id="ARBA00022801"/>
    </source>
</evidence>
<keyword evidence="14" id="KW-0573">Peptidoglycan synthesis</keyword>
<feature type="transmembrane region" description="Helical" evidence="14">
    <location>
        <begin position="7"/>
        <end position="34"/>
    </location>
</feature>
<sequence>MEDIQAILLGLIQGLTEFLPVSSSGHLILVPILFDFEDQGLAMDAILHLATLLAIIIFFRTELWQLLAALFDKQNQPDRHRVVWGIAAATVPAGVLGLTLGDWIETNLRNPTFVGGNLIFWSLIFWWADRGASRTDGGEAELTRLSFKQILMIGCAQAVALFPGTSRSGITIAAGLFMSLSQPAAARFAFLLGTPAILAAGLHKTVSVVTSPEQTLLFTHGQMAVAFGIAFLSGYLAIKLLLAIVSRVGLMPFVIYRLILGGILLVWY</sequence>
<dbReference type="RefSeq" id="WP_282011358.1">
    <property type="nucleotide sequence ID" value="NZ_OX336137.1"/>
</dbReference>
<comment type="similarity">
    <text evidence="2 14">Belongs to the UppP family.</text>
</comment>
<organism evidence="15 16">
    <name type="scientific">Nitrospina watsonii</name>
    <dbReference type="NCBI Taxonomy" id="1323948"/>
    <lineage>
        <taxon>Bacteria</taxon>
        <taxon>Pseudomonadati</taxon>
        <taxon>Nitrospinota/Tectimicrobiota group</taxon>
        <taxon>Nitrospinota</taxon>
        <taxon>Nitrospinia</taxon>
        <taxon>Nitrospinales</taxon>
        <taxon>Nitrospinaceae</taxon>
        <taxon>Nitrospina</taxon>
    </lineage>
</organism>
<evidence type="ECO:0000256" key="11">
    <source>
        <dbReference type="ARBA" id="ARBA00032707"/>
    </source>
</evidence>
<gene>
    <name evidence="14 15" type="primary">uppP</name>
    <name evidence="15" type="ORF">NSPWAT_1603</name>
</gene>
<comment type="function">
    <text evidence="14">Catalyzes the dephosphorylation of undecaprenyl diphosphate (UPP). Confers resistance to bacitracin.</text>
</comment>
<evidence type="ECO:0000256" key="1">
    <source>
        <dbReference type="ARBA" id="ARBA00004651"/>
    </source>
</evidence>
<dbReference type="HAMAP" id="MF_01006">
    <property type="entry name" value="Undec_diphosphatase"/>
    <property type="match status" value="1"/>
</dbReference>
<dbReference type="PANTHER" id="PTHR30622">
    <property type="entry name" value="UNDECAPRENYL-DIPHOSPHATASE"/>
    <property type="match status" value="1"/>
</dbReference>
<evidence type="ECO:0000256" key="12">
    <source>
        <dbReference type="ARBA" id="ARBA00032932"/>
    </source>
</evidence>
<comment type="catalytic activity">
    <reaction evidence="13 14">
        <text>di-trans,octa-cis-undecaprenyl diphosphate + H2O = di-trans,octa-cis-undecaprenyl phosphate + phosphate + H(+)</text>
        <dbReference type="Rhea" id="RHEA:28094"/>
        <dbReference type="ChEBI" id="CHEBI:15377"/>
        <dbReference type="ChEBI" id="CHEBI:15378"/>
        <dbReference type="ChEBI" id="CHEBI:43474"/>
        <dbReference type="ChEBI" id="CHEBI:58405"/>
        <dbReference type="ChEBI" id="CHEBI:60392"/>
        <dbReference type="EC" id="3.6.1.27"/>
    </reaction>
</comment>
<evidence type="ECO:0000256" key="2">
    <source>
        <dbReference type="ARBA" id="ARBA00010621"/>
    </source>
</evidence>
<keyword evidence="6 14" id="KW-0812">Transmembrane</keyword>
<evidence type="ECO:0000256" key="14">
    <source>
        <dbReference type="HAMAP-Rule" id="MF_01006"/>
    </source>
</evidence>
<keyword evidence="10 14" id="KW-0046">Antibiotic resistance</keyword>
<feature type="transmembrane region" description="Helical" evidence="14">
    <location>
        <begin position="150"/>
        <end position="178"/>
    </location>
</feature>
<dbReference type="EC" id="3.6.1.27" evidence="3 14"/>
<dbReference type="GO" id="GO:0050380">
    <property type="term" value="F:undecaprenyl-diphosphatase activity"/>
    <property type="evidence" value="ECO:0007669"/>
    <property type="project" value="UniProtKB-EC"/>
</dbReference>
<keyword evidence="5 14" id="KW-1003">Cell membrane</keyword>
<name>A0ABM9HDZ4_9BACT</name>
<accession>A0ABM9HDZ4</accession>
<dbReference type="Proteomes" id="UP001157733">
    <property type="component" value="Chromosome"/>
</dbReference>
<evidence type="ECO:0000256" key="6">
    <source>
        <dbReference type="ARBA" id="ARBA00022692"/>
    </source>
</evidence>
<keyword evidence="14" id="KW-0133">Cell shape</keyword>
<dbReference type="PANTHER" id="PTHR30622:SF4">
    <property type="entry name" value="UNDECAPRENYL-DIPHOSPHATASE"/>
    <property type="match status" value="1"/>
</dbReference>
<proteinExistence type="inferred from homology"/>
<evidence type="ECO:0000256" key="10">
    <source>
        <dbReference type="ARBA" id="ARBA00023251"/>
    </source>
</evidence>
<keyword evidence="7 14" id="KW-0378">Hydrolase</keyword>
<comment type="subcellular location">
    <subcellularLocation>
        <location evidence="1 14">Cell membrane</location>
        <topology evidence="1 14">Multi-pass membrane protein</topology>
    </subcellularLocation>
</comment>
<dbReference type="EMBL" id="OX336137">
    <property type="protein sequence ID" value="CAI2718462.1"/>
    <property type="molecule type" value="Genomic_DNA"/>
</dbReference>
<keyword evidence="8 14" id="KW-1133">Transmembrane helix</keyword>
<evidence type="ECO:0000256" key="9">
    <source>
        <dbReference type="ARBA" id="ARBA00023136"/>
    </source>
</evidence>
<evidence type="ECO:0000256" key="5">
    <source>
        <dbReference type="ARBA" id="ARBA00022475"/>
    </source>
</evidence>
<evidence type="ECO:0000256" key="13">
    <source>
        <dbReference type="ARBA" id="ARBA00047594"/>
    </source>
</evidence>
<feature type="transmembrane region" description="Helical" evidence="14">
    <location>
        <begin position="82"/>
        <end position="100"/>
    </location>
</feature>
<evidence type="ECO:0000256" key="3">
    <source>
        <dbReference type="ARBA" id="ARBA00012374"/>
    </source>
</evidence>
<protein>
    <recommendedName>
        <fullName evidence="4 14">Undecaprenyl-diphosphatase</fullName>
        <ecNumber evidence="3 14">3.6.1.27</ecNumber>
    </recommendedName>
    <alternativeName>
        <fullName evidence="12 14">Bacitracin resistance protein</fullName>
    </alternativeName>
    <alternativeName>
        <fullName evidence="11 14">Undecaprenyl pyrophosphate phosphatase</fullName>
    </alternativeName>
</protein>
<evidence type="ECO:0000313" key="16">
    <source>
        <dbReference type="Proteomes" id="UP001157733"/>
    </source>
</evidence>
<feature type="transmembrane region" description="Helical" evidence="14">
    <location>
        <begin position="46"/>
        <end position="70"/>
    </location>
</feature>
<keyword evidence="9 14" id="KW-0472">Membrane</keyword>
<keyword evidence="14" id="KW-0961">Cell wall biogenesis/degradation</keyword>
<reference evidence="15 16" key="1">
    <citation type="submission" date="2022-09" db="EMBL/GenBank/DDBJ databases">
        <authorList>
            <person name="Kop L."/>
        </authorList>
    </citation>
    <scope>NUCLEOTIDE SEQUENCE [LARGE SCALE GENOMIC DNA]</scope>
    <source>
        <strain evidence="15 16">347</strain>
    </source>
</reference>
<dbReference type="Pfam" id="PF02673">
    <property type="entry name" value="BacA"/>
    <property type="match status" value="1"/>
</dbReference>
<feature type="transmembrane region" description="Helical" evidence="14">
    <location>
        <begin position="184"/>
        <end position="202"/>
    </location>
</feature>
<evidence type="ECO:0000256" key="8">
    <source>
        <dbReference type="ARBA" id="ARBA00022989"/>
    </source>
</evidence>
<evidence type="ECO:0000313" key="15">
    <source>
        <dbReference type="EMBL" id="CAI2718462.1"/>
    </source>
</evidence>
<feature type="transmembrane region" description="Helical" evidence="14">
    <location>
        <begin position="112"/>
        <end position="129"/>
    </location>
</feature>
<keyword evidence="16" id="KW-1185">Reference proteome</keyword>
<feature type="transmembrane region" description="Helical" evidence="14">
    <location>
        <begin position="250"/>
        <end position="267"/>
    </location>
</feature>
<feature type="transmembrane region" description="Helical" evidence="14">
    <location>
        <begin position="223"/>
        <end position="244"/>
    </location>
</feature>
<dbReference type="InterPro" id="IPR003824">
    <property type="entry name" value="UppP"/>
</dbReference>